<evidence type="ECO:0000313" key="9">
    <source>
        <dbReference type="Proteomes" id="UP000009168"/>
    </source>
</evidence>
<dbReference type="GO" id="GO:0005576">
    <property type="term" value="C:extracellular region"/>
    <property type="evidence" value="ECO:0007669"/>
    <property type="project" value="UniProtKB-SubCell"/>
</dbReference>
<dbReference type="KEGG" id="tet:TTHERM_00194600"/>
<feature type="domain" description="EGF-like" evidence="7">
    <location>
        <begin position="894"/>
        <end position="935"/>
    </location>
</feature>
<feature type="domain" description="EGF-like" evidence="7">
    <location>
        <begin position="596"/>
        <end position="638"/>
    </location>
</feature>
<feature type="domain" description="EGF-like" evidence="7">
    <location>
        <begin position="639"/>
        <end position="670"/>
    </location>
</feature>
<dbReference type="InterPro" id="IPR043601">
    <property type="entry name" value="Rspo_Fu-CRD_dom"/>
</dbReference>
<accession>Q23K75</accession>
<dbReference type="Pfam" id="PF15913">
    <property type="entry name" value="Furin-like_2"/>
    <property type="match status" value="1"/>
</dbReference>
<feature type="domain" description="EGF-like" evidence="7">
    <location>
        <begin position="211"/>
        <end position="242"/>
    </location>
</feature>
<dbReference type="InterPro" id="IPR009030">
    <property type="entry name" value="Growth_fac_rcpt_cys_sf"/>
</dbReference>
<dbReference type="SMART" id="SM00181">
    <property type="entry name" value="EGF"/>
    <property type="match status" value="13"/>
</dbReference>
<evidence type="ECO:0000256" key="6">
    <source>
        <dbReference type="SAM" id="Phobius"/>
    </source>
</evidence>
<sequence>MGNFQDNTSLVDGDTVTGWTYNNKVQCQGQLIEANKLVYMLNSGQKQSSKTYTNLPNHYRYEVRIDFLVVDNPSGPVSFFVDSQNLATYQFNSHGKDMSICGDPLVKDKFERVQYKKPHTSSTLTMTIQHDLGWNSMLGITDLQIFLDTCHPFCKSCNGPDSNNCTGCGPGQTLSAGTCTCPNPQLMQNGSCVSSCAAPQMASGSICIDDPCQINCTTCSSSGPRLCTKCSGSYRLFNGNCIVQCPSYTSNINGVCIDMITQYWNGYYLFKGFFEDDFSSISFENYGFQGNYFDPYGDIPNSDMATYSDCYGVRLYSGFGIYGQFVQISNQWNIPWKHSSVLVKMKYVQVENYETNYDTNQLERLSINLNGQEQAFLLSGGTDLGCGRLDQGETLGWLTANTTKTVQDGQLTITITNNFYNPTWYEGIAFRELVIIVSKCVDNCTQCTDYDGCVQCDPNYYLYRAQCYLNKCPDGSYQDKTKLPLLVCTDCDNTCLTCSDAGPQKCVTCSTPPRLFKQNQCVVNCGDQFYPGTTTCLPCDQTCFDCSGPNSNQCTSCSTGRFYLVSIHQCLLNCPPGFYNDASKNVCTPCNPQCYTCSGPSATECLTCEPPKMFLTGHSCGPGCAAGYFGNTANQVCTPCQSPCQTCVSTATNCVTCVTNYYLQNGNQCLTTCNNRFFPNSITNTCDPCNILCVNCNGPNSNQCTSCDANTGFLQNSTCVSQCAIGTYGDTNTYTCKQCDTSCYACQAPGDSTSCTKCFAPNFLNNLGQCKPTCPNQFYGDKSNLVCKPCHPTCLQCTDGNSTSCTKCAVGRYLSSGQCLLKCPDGTYPDDVNQICNNCYYTCAQCTDSVSTACVTCQNGRFFYGGSCFLKCPDGFYNEITSLSCKKCDASCKTCAGPGNNMCLSCGTGKYLNNNLCVPTCLDGYYMDNNSNQCEVCQATCKTCYGPMPDNCKTCAGNRFLDPINLTCVSYCPSSFFADLANHKCIQCDQTCLNCSGTQPNQCTECPNGTYLLDGQCIAVCKAGYFPVTQPNICSPCHRSCGTCTGALENQCFSCNSGRYQLGYVCLEQCPDNYYGDTTSNLCKQCDSSCFLCDGGTSSSCTKCVIGMYLYNGTCVKICPTGYFGSDLKGKCMQCYSTCATCDKTNPNVCFSCINNYYLYQGKCLSQCPTGTFESTAVSQTQDPSSSQQVINICKNCYYGCKLCNGETDKSCLAWDTVEVYYQESKIIYWIFVGQSIYSTFAFFFGFYRDYKCKQLEDILAEATDDKEDAKPLNETQSHEMKNNSDNHTNTIFSNNSHMPLKNNFQRQQTRRKRPNTIVLQELIPQDNNSPQITLQSTPYKQDDNKHTQSDDKTSIHTLQIQNSPRSMKDSKLLKSNTLGTNQFVSFYQSNTNISSIKKLKKQSTIGGTIQTGMVIPQTNKEKKGFDFSGNKNLFFFYLNFFQIFNILIRYDKYLIRPLRALIYYAKTMLILWFTSRLLPNEFYVTFSLVTLLQIVSCILLNTSRFVSKNLPRAAAIVFTLVVILILYKLFWFFLPELSIINYSQDRHWSFLYLFAVCFDIGLFQLIFNGIQYFYTRDIIQRPPVTWSKSKKAASKIFYNDSIASWLKQFV</sequence>
<dbReference type="EMBL" id="GG662673">
    <property type="protein sequence ID" value="EAR96968.2"/>
    <property type="molecule type" value="Genomic_DNA"/>
</dbReference>
<feature type="domain" description="EGF-like" evidence="7">
    <location>
        <begin position="1085"/>
        <end position="1116"/>
    </location>
</feature>
<feature type="domain" description="EGF-like" evidence="7">
    <location>
        <begin position="545"/>
        <end position="588"/>
    </location>
</feature>
<keyword evidence="6" id="KW-0472">Membrane</keyword>
<evidence type="ECO:0000256" key="5">
    <source>
        <dbReference type="SAM" id="MobiDB-lite"/>
    </source>
</evidence>
<feature type="transmembrane region" description="Helical" evidence="6">
    <location>
        <begin position="1433"/>
        <end position="1451"/>
    </location>
</feature>
<keyword evidence="3" id="KW-0732">Signal</keyword>
<dbReference type="InParanoid" id="Q23K75"/>
<dbReference type="RefSeq" id="XP_001017213.2">
    <property type="nucleotide sequence ID" value="XM_001017213.2"/>
</dbReference>
<dbReference type="PANTHER" id="PTHR15332">
    <property type="entry name" value="PROPROTEIN CONVERTASE SUBTILISIN_KEXIN TYPE 5-LIKE"/>
    <property type="match status" value="1"/>
</dbReference>
<dbReference type="InterPro" id="IPR000742">
    <property type="entry name" value="EGF"/>
</dbReference>
<name>Q23K75_TETTS</name>
<feature type="domain" description="EGF-like" evidence="7">
    <location>
        <begin position="745"/>
        <end position="788"/>
    </location>
</feature>
<dbReference type="SUPFAM" id="SSF57184">
    <property type="entry name" value="Growth factor receptor domain"/>
    <property type="match status" value="7"/>
</dbReference>
<feature type="domain" description="EGF-like" evidence="7">
    <location>
        <begin position="149"/>
        <end position="180"/>
    </location>
</feature>
<reference evidence="9" key="1">
    <citation type="journal article" date="2006" name="PLoS Biol.">
        <title>Macronuclear genome sequence of the ciliate Tetrahymena thermophila, a model eukaryote.</title>
        <authorList>
            <person name="Eisen J.A."/>
            <person name="Coyne R.S."/>
            <person name="Wu M."/>
            <person name="Wu D."/>
            <person name="Thiagarajan M."/>
            <person name="Wortman J.R."/>
            <person name="Badger J.H."/>
            <person name="Ren Q."/>
            <person name="Amedeo P."/>
            <person name="Jones K.M."/>
            <person name="Tallon L.J."/>
            <person name="Delcher A.L."/>
            <person name="Salzberg S.L."/>
            <person name="Silva J.C."/>
            <person name="Haas B.J."/>
            <person name="Majoros W.H."/>
            <person name="Farzad M."/>
            <person name="Carlton J.M."/>
            <person name="Smith R.K. Jr."/>
            <person name="Garg J."/>
            <person name="Pearlman R.E."/>
            <person name="Karrer K.M."/>
            <person name="Sun L."/>
            <person name="Manning G."/>
            <person name="Elde N.C."/>
            <person name="Turkewitz A.P."/>
            <person name="Asai D.J."/>
            <person name="Wilkes D.E."/>
            <person name="Wang Y."/>
            <person name="Cai H."/>
            <person name="Collins K."/>
            <person name="Stewart B.A."/>
            <person name="Lee S.R."/>
            <person name="Wilamowska K."/>
            <person name="Weinberg Z."/>
            <person name="Ruzzo W.L."/>
            <person name="Wloga D."/>
            <person name="Gaertig J."/>
            <person name="Frankel J."/>
            <person name="Tsao C.-C."/>
            <person name="Gorovsky M.A."/>
            <person name="Keeling P.J."/>
            <person name="Waller R.F."/>
            <person name="Patron N.J."/>
            <person name="Cherry J.M."/>
            <person name="Stover N.A."/>
            <person name="Krieger C.J."/>
            <person name="del Toro C."/>
            <person name="Ryder H.F."/>
            <person name="Williamson S.C."/>
            <person name="Barbeau R.A."/>
            <person name="Hamilton E.P."/>
            <person name="Orias E."/>
        </authorList>
    </citation>
    <scope>NUCLEOTIDE SEQUENCE [LARGE SCALE GENOMIC DNA]</scope>
    <source>
        <strain evidence="9">SB210</strain>
    </source>
</reference>
<dbReference type="HOGENOM" id="CLU_225570_0_0_1"/>
<keyword evidence="6" id="KW-0812">Transmembrane</keyword>
<evidence type="ECO:0000256" key="4">
    <source>
        <dbReference type="ARBA" id="ARBA00023180"/>
    </source>
</evidence>
<proteinExistence type="predicted"/>
<dbReference type="OrthoDB" id="303543at2759"/>
<organism evidence="8 9">
    <name type="scientific">Tetrahymena thermophila (strain SB210)</name>
    <dbReference type="NCBI Taxonomy" id="312017"/>
    <lineage>
        <taxon>Eukaryota</taxon>
        <taxon>Sar</taxon>
        <taxon>Alveolata</taxon>
        <taxon>Ciliophora</taxon>
        <taxon>Intramacronucleata</taxon>
        <taxon>Oligohymenophorea</taxon>
        <taxon>Hymenostomatida</taxon>
        <taxon>Tetrahymenina</taxon>
        <taxon>Tetrahymenidae</taxon>
        <taxon>Tetrahymena</taxon>
    </lineage>
</organism>
<keyword evidence="4" id="KW-0325">Glycoprotein</keyword>
<dbReference type="PANTHER" id="PTHR15332:SF175">
    <property type="entry name" value="PROPROTEIN CONVERTASE SUBTILISIN_KEXIN TYPE 5-LIKE"/>
    <property type="match status" value="1"/>
</dbReference>
<feature type="transmembrane region" description="Helical" evidence="6">
    <location>
        <begin position="1227"/>
        <end position="1248"/>
    </location>
</feature>
<dbReference type="Proteomes" id="UP000009168">
    <property type="component" value="Unassembled WGS sequence"/>
</dbReference>
<feature type="compositionally biased region" description="Polar residues" evidence="5">
    <location>
        <begin position="1326"/>
        <end position="1340"/>
    </location>
</feature>
<evidence type="ECO:0000256" key="2">
    <source>
        <dbReference type="ARBA" id="ARBA00022525"/>
    </source>
</evidence>
<evidence type="ECO:0000256" key="1">
    <source>
        <dbReference type="ARBA" id="ARBA00004613"/>
    </source>
</evidence>
<feature type="compositionally biased region" description="Basic and acidic residues" evidence="5">
    <location>
        <begin position="1268"/>
        <end position="1285"/>
    </location>
</feature>
<feature type="domain" description="EGF-like" evidence="7">
    <location>
        <begin position="1036"/>
        <end position="1084"/>
    </location>
</feature>
<evidence type="ECO:0000259" key="7">
    <source>
        <dbReference type="SMART" id="SM00181"/>
    </source>
</evidence>
<dbReference type="GeneID" id="7823186"/>
<evidence type="ECO:0000313" key="8">
    <source>
        <dbReference type="EMBL" id="EAR96968.2"/>
    </source>
</evidence>
<feature type="transmembrane region" description="Helical" evidence="6">
    <location>
        <begin position="1483"/>
        <end position="1502"/>
    </location>
</feature>
<keyword evidence="2" id="KW-0964">Secreted</keyword>
<feature type="domain" description="EGF-like" evidence="7">
    <location>
        <begin position="789"/>
        <end position="820"/>
    </location>
</feature>
<evidence type="ECO:0000256" key="3">
    <source>
        <dbReference type="ARBA" id="ARBA00022729"/>
    </source>
</evidence>
<feature type="domain" description="EGF-like" evidence="7">
    <location>
        <begin position="987"/>
        <end position="1018"/>
    </location>
</feature>
<dbReference type="Gene3D" id="2.10.220.10">
    <property type="entry name" value="Hormone Receptor, Insulin-like Growth Factor Receptor 1, Chain A, domain 2"/>
    <property type="match status" value="11"/>
</dbReference>
<dbReference type="InterPro" id="IPR006212">
    <property type="entry name" value="Furin_repeat"/>
</dbReference>
<feature type="compositionally biased region" description="Basic and acidic residues" evidence="5">
    <location>
        <begin position="1341"/>
        <end position="1355"/>
    </location>
</feature>
<feature type="compositionally biased region" description="Polar residues" evidence="5">
    <location>
        <begin position="1286"/>
        <end position="1308"/>
    </location>
</feature>
<feature type="transmembrane region" description="Helical" evidence="6">
    <location>
        <begin position="1514"/>
        <end position="1535"/>
    </location>
</feature>
<dbReference type="CDD" id="cd00064">
    <property type="entry name" value="FU"/>
    <property type="match status" value="16"/>
</dbReference>
<keyword evidence="9" id="KW-1185">Reference proteome</keyword>
<dbReference type="SMART" id="SM01411">
    <property type="entry name" value="Ephrin_rec_like"/>
    <property type="match status" value="8"/>
</dbReference>
<feature type="transmembrane region" description="Helical" evidence="6">
    <location>
        <begin position="1551"/>
        <end position="1575"/>
    </location>
</feature>
<dbReference type="SMART" id="SM00261">
    <property type="entry name" value="FU"/>
    <property type="match status" value="17"/>
</dbReference>
<feature type="domain" description="EGF-like" evidence="7">
    <location>
        <begin position="842"/>
        <end position="886"/>
    </location>
</feature>
<feature type="compositionally biased region" description="Polar residues" evidence="5">
    <location>
        <begin position="1356"/>
        <end position="1366"/>
    </location>
</feature>
<feature type="region of interest" description="Disordered" evidence="5">
    <location>
        <begin position="1267"/>
        <end position="1371"/>
    </location>
</feature>
<keyword evidence="6" id="KW-1133">Transmembrane helix</keyword>
<protein>
    <recommendedName>
        <fullName evidence="7">EGF-like domain-containing protein</fullName>
    </recommendedName>
</protein>
<gene>
    <name evidence="8" type="ORF">TTHERM_00194600</name>
</gene>
<feature type="domain" description="EGF-like" evidence="7">
    <location>
        <begin position="688"/>
        <end position="720"/>
    </location>
</feature>
<comment type="subcellular location">
    <subcellularLocation>
        <location evidence="1">Secreted</location>
    </subcellularLocation>
</comment>
<dbReference type="eggNOG" id="KOG3525">
    <property type="taxonomic scope" value="Eukaryota"/>
</dbReference>